<sequence>MKAREKSVEFFRTTWMAEWETAANMLIKHFQVALKGAVPFTFDWEGSEDGKGSTGSDGAKGKRKSKGKRKADPVVEAKEKAGMDDAGVDFMKDVCRLVRASEPDFQRLRLESERRKYDRDMVWVSQLFLDVE</sequence>
<dbReference type="InParanoid" id="A0A3N4LR03"/>
<name>A0A3N4LR03_9PEZI</name>
<dbReference type="Proteomes" id="UP000267821">
    <property type="component" value="Unassembled WGS sequence"/>
</dbReference>
<evidence type="ECO:0000313" key="3">
    <source>
        <dbReference type="Proteomes" id="UP000267821"/>
    </source>
</evidence>
<evidence type="ECO:0000256" key="1">
    <source>
        <dbReference type="SAM" id="MobiDB-lite"/>
    </source>
</evidence>
<proteinExistence type="predicted"/>
<keyword evidence="3" id="KW-1185">Reference proteome</keyword>
<dbReference type="AlphaFoldDB" id="A0A3N4LR03"/>
<gene>
    <name evidence="2" type="ORF">L211DRAFT_518058</name>
</gene>
<protein>
    <submittedName>
        <fullName evidence="2">Uncharacterized protein</fullName>
    </submittedName>
</protein>
<accession>A0A3N4LR03</accession>
<dbReference type="OrthoDB" id="5362630at2759"/>
<organism evidence="2 3">
    <name type="scientific">Terfezia boudieri ATCC MYA-4762</name>
    <dbReference type="NCBI Taxonomy" id="1051890"/>
    <lineage>
        <taxon>Eukaryota</taxon>
        <taxon>Fungi</taxon>
        <taxon>Dikarya</taxon>
        <taxon>Ascomycota</taxon>
        <taxon>Pezizomycotina</taxon>
        <taxon>Pezizomycetes</taxon>
        <taxon>Pezizales</taxon>
        <taxon>Pezizaceae</taxon>
        <taxon>Terfezia</taxon>
    </lineage>
</organism>
<feature type="region of interest" description="Disordered" evidence="1">
    <location>
        <begin position="46"/>
        <end position="78"/>
    </location>
</feature>
<reference evidence="2 3" key="1">
    <citation type="journal article" date="2018" name="Nat. Ecol. Evol.">
        <title>Pezizomycetes genomes reveal the molecular basis of ectomycorrhizal truffle lifestyle.</title>
        <authorList>
            <person name="Murat C."/>
            <person name="Payen T."/>
            <person name="Noel B."/>
            <person name="Kuo A."/>
            <person name="Morin E."/>
            <person name="Chen J."/>
            <person name="Kohler A."/>
            <person name="Krizsan K."/>
            <person name="Balestrini R."/>
            <person name="Da Silva C."/>
            <person name="Montanini B."/>
            <person name="Hainaut M."/>
            <person name="Levati E."/>
            <person name="Barry K.W."/>
            <person name="Belfiori B."/>
            <person name="Cichocki N."/>
            <person name="Clum A."/>
            <person name="Dockter R.B."/>
            <person name="Fauchery L."/>
            <person name="Guy J."/>
            <person name="Iotti M."/>
            <person name="Le Tacon F."/>
            <person name="Lindquist E.A."/>
            <person name="Lipzen A."/>
            <person name="Malagnac F."/>
            <person name="Mello A."/>
            <person name="Molinier V."/>
            <person name="Miyauchi S."/>
            <person name="Poulain J."/>
            <person name="Riccioni C."/>
            <person name="Rubini A."/>
            <person name="Sitrit Y."/>
            <person name="Splivallo R."/>
            <person name="Traeger S."/>
            <person name="Wang M."/>
            <person name="Zifcakova L."/>
            <person name="Wipf D."/>
            <person name="Zambonelli A."/>
            <person name="Paolocci F."/>
            <person name="Nowrousian M."/>
            <person name="Ottonello S."/>
            <person name="Baldrian P."/>
            <person name="Spatafora J.W."/>
            <person name="Henrissat B."/>
            <person name="Nagy L.G."/>
            <person name="Aury J.M."/>
            <person name="Wincker P."/>
            <person name="Grigoriev I.V."/>
            <person name="Bonfante P."/>
            <person name="Martin F.M."/>
        </authorList>
    </citation>
    <scope>NUCLEOTIDE SEQUENCE [LARGE SCALE GENOMIC DNA]</scope>
    <source>
        <strain evidence="2 3">ATCC MYA-4762</strain>
    </source>
</reference>
<evidence type="ECO:0000313" key="2">
    <source>
        <dbReference type="EMBL" id="RPB20425.1"/>
    </source>
</evidence>
<dbReference type="EMBL" id="ML121571">
    <property type="protein sequence ID" value="RPB20425.1"/>
    <property type="molecule type" value="Genomic_DNA"/>
</dbReference>